<comment type="subcellular location">
    <subcellularLocation>
        <location evidence="1">Membrane</location>
        <topology evidence="1">Multi-pass membrane protein</topology>
    </subcellularLocation>
</comment>
<name>W5J6S0_ANODA</name>
<evidence type="ECO:0000256" key="3">
    <source>
        <dbReference type="ARBA" id="ARBA00022692"/>
    </source>
</evidence>
<reference evidence="8 10" key="1">
    <citation type="journal article" date="2010" name="BMC Genomics">
        <title>Combination of measures distinguishes pre-miRNAs from other stem-loops in the genome of the newly sequenced Anopheles darlingi.</title>
        <authorList>
            <person name="Mendes N.D."/>
            <person name="Freitas A.T."/>
            <person name="Vasconcelos A.T."/>
            <person name="Sagot M.F."/>
        </authorList>
    </citation>
    <scope>NUCLEOTIDE SEQUENCE</scope>
</reference>
<evidence type="ECO:0000313" key="10">
    <source>
        <dbReference type="Proteomes" id="UP000000673"/>
    </source>
</evidence>
<proteinExistence type="inferred from homology"/>
<gene>
    <name evidence="8" type="ORF">AND_008234</name>
</gene>
<evidence type="ECO:0000313" key="8">
    <source>
        <dbReference type="EMBL" id="ETN60157.1"/>
    </source>
</evidence>
<evidence type="ECO:0000313" key="9">
    <source>
        <dbReference type="EnsemblMetazoa" id="ADAC008234-PA"/>
    </source>
</evidence>
<evidence type="ECO:0008006" key="11">
    <source>
        <dbReference type="Google" id="ProtNLM"/>
    </source>
</evidence>
<keyword evidence="3 7" id="KW-0812">Transmembrane</keyword>
<dbReference type="AlphaFoldDB" id="W5J6S0"/>
<comment type="similarity">
    <text evidence="2">Belongs to the peroxisomal membrane protein PXMP2/4 family.</text>
</comment>
<accession>W5J6S0</accession>
<dbReference type="PANTHER" id="PTHR11266">
    <property type="entry name" value="PEROXISOMAL MEMBRANE PROTEIN 2, PXMP2 MPV17"/>
    <property type="match status" value="1"/>
</dbReference>
<reference evidence="8" key="2">
    <citation type="submission" date="2010-05" db="EMBL/GenBank/DDBJ databases">
        <authorList>
            <person name="Almeida L.G."/>
            <person name="Nicolas M.F."/>
            <person name="Souza R.C."/>
            <person name="Vasconcelos A.T.R."/>
        </authorList>
    </citation>
    <scope>NUCLEOTIDE SEQUENCE</scope>
</reference>
<dbReference type="Proteomes" id="UP000000673">
    <property type="component" value="Unassembled WGS sequence"/>
</dbReference>
<reference evidence="8" key="3">
    <citation type="journal article" date="2013" name="Nucleic Acids Res.">
        <title>The genome of Anopheles darlingi, the main neotropical malaria vector.</title>
        <authorList>
            <person name="Marinotti O."/>
            <person name="Cerqueira G.C."/>
            <person name="de Almeida L.G."/>
            <person name="Ferro M.I."/>
            <person name="Loreto E.L."/>
            <person name="Zaha A."/>
            <person name="Teixeira S.M."/>
            <person name="Wespiser A.R."/>
            <person name="Almeida E Silva A."/>
            <person name="Schlindwein A.D."/>
            <person name="Pacheco A.C."/>
            <person name="Silva A.L."/>
            <person name="Graveley B.R."/>
            <person name="Walenz B.P."/>
            <person name="Lima Bde A."/>
            <person name="Ribeiro C.A."/>
            <person name="Nunes-Silva C.G."/>
            <person name="de Carvalho C.R."/>
            <person name="Soares C.M."/>
            <person name="de Menezes C.B."/>
            <person name="Matiolli C."/>
            <person name="Caffrey D."/>
            <person name="Araujo D.A."/>
            <person name="de Oliveira D.M."/>
            <person name="Golenbock D."/>
            <person name="Grisard E.C."/>
            <person name="Fantinatti-Garboggini F."/>
            <person name="de Carvalho F.M."/>
            <person name="Barcellos F.G."/>
            <person name="Prosdocimi F."/>
            <person name="May G."/>
            <person name="Azevedo Junior G.M."/>
            <person name="Guimaraes G.M."/>
            <person name="Goldman G.H."/>
            <person name="Padilha I.Q."/>
            <person name="Batista Jda S."/>
            <person name="Ferro J.A."/>
            <person name="Ribeiro J.M."/>
            <person name="Fietto J.L."/>
            <person name="Dabbas K.M."/>
            <person name="Cerdeira L."/>
            <person name="Agnez-Lima L.F."/>
            <person name="Brocchi M."/>
            <person name="de Carvalho M.O."/>
            <person name="Teixeira Mde M."/>
            <person name="Diniz Maia Mde M."/>
            <person name="Goldman M.H."/>
            <person name="Cruz Schneider M.P."/>
            <person name="Felipe M.S."/>
            <person name="Hungria M."/>
            <person name="Nicolas M.F."/>
            <person name="Pereira M."/>
            <person name="Montes M.A."/>
            <person name="Cantao M.E."/>
            <person name="Vincentz M."/>
            <person name="Rafael M.S."/>
            <person name="Silverman N."/>
            <person name="Stoco P.H."/>
            <person name="Souza R.C."/>
            <person name="Vicentini R."/>
            <person name="Gazzinelli R.T."/>
            <person name="Neves Rde O."/>
            <person name="Silva R."/>
            <person name="Astolfi-Filho S."/>
            <person name="Maciel T.E."/>
            <person name="Urmenyi T.P."/>
            <person name="Tadei W.P."/>
            <person name="Camargo E.P."/>
            <person name="de Vasconcelos A.T."/>
        </authorList>
    </citation>
    <scope>NUCLEOTIDE SEQUENCE</scope>
</reference>
<evidence type="ECO:0000256" key="7">
    <source>
        <dbReference type="SAM" id="Phobius"/>
    </source>
</evidence>
<dbReference type="GO" id="GO:0016020">
    <property type="term" value="C:membrane"/>
    <property type="evidence" value="ECO:0007669"/>
    <property type="project" value="UniProtKB-SubCell"/>
</dbReference>
<keyword evidence="4 7" id="KW-1133">Transmembrane helix</keyword>
<evidence type="ECO:0000256" key="5">
    <source>
        <dbReference type="ARBA" id="ARBA00023136"/>
    </source>
</evidence>
<feature type="region of interest" description="Disordered" evidence="6">
    <location>
        <begin position="70"/>
        <end position="123"/>
    </location>
</feature>
<dbReference type="Pfam" id="PF04117">
    <property type="entry name" value="Mpv17_PMP22"/>
    <property type="match status" value="1"/>
</dbReference>
<feature type="transmembrane region" description="Helical" evidence="7">
    <location>
        <begin position="341"/>
        <end position="358"/>
    </location>
</feature>
<reference evidence="9" key="4">
    <citation type="submission" date="2015-06" db="UniProtKB">
        <authorList>
            <consortium name="EnsemblMetazoa"/>
        </authorList>
    </citation>
    <scope>IDENTIFICATION</scope>
</reference>
<dbReference type="VEuPathDB" id="VectorBase:ADAC008234"/>
<dbReference type="eggNOG" id="KOG1944">
    <property type="taxonomic scope" value="Eukaryota"/>
</dbReference>
<keyword evidence="5 7" id="KW-0472">Membrane</keyword>
<evidence type="ECO:0000256" key="1">
    <source>
        <dbReference type="ARBA" id="ARBA00004141"/>
    </source>
</evidence>
<evidence type="ECO:0000256" key="4">
    <source>
        <dbReference type="ARBA" id="ARBA00022989"/>
    </source>
</evidence>
<keyword evidence="10" id="KW-1185">Reference proteome</keyword>
<sequence>MAAINVFTILTAAQQQQQPQGNSNSNSSMTAPHAWPSVVKYPTIFTRLTWNGVKNRSEKQNVSVASDVAFDNTYHSPGPGERHDATELPVPRQRQPRPTRTPRKEARTAQKVGSSTIGTNDHCRTSAHLGFRASAPAERAPASFDSKAVNTGDIDVKLPGTWKMQNRRPFRRFGSEADDARLQHKSGKMWWKFIQEITNEYKILRGMIAYSALWPFGCLIQQTFEGKRLHNYDWERCLRYSLYGTFVSAPMLYSWMRCANIMWPRTDFRSSLAKAFTEQAAYDPFAIVFFFYGMSILERKSQQQAGDEVLAKFWDTYKVGFFYWPVAQTFNFSLIKPKNQIVVAGFFSLIWTTFLAFVKTQPKAIEQAQ</sequence>
<organism evidence="8">
    <name type="scientific">Anopheles darlingi</name>
    <name type="common">Mosquito</name>
    <dbReference type="NCBI Taxonomy" id="43151"/>
    <lineage>
        <taxon>Eukaryota</taxon>
        <taxon>Metazoa</taxon>
        <taxon>Ecdysozoa</taxon>
        <taxon>Arthropoda</taxon>
        <taxon>Hexapoda</taxon>
        <taxon>Insecta</taxon>
        <taxon>Pterygota</taxon>
        <taxon>Neoptera</taxon>
        <taxon>Endopterygota</taxon>
        <taxon>Diptera</taxon>
        <taxon>Nematocera</taxon>
        <taxon>Culicoidea</taxon>
        <taxon>Culicidae</taxon>
        <taxon>Anophelinae</taxon>
        <taxon>Anopheles</taxon>
    </lineage>
</organism>
<protein>
    <recommendedName>
        <fullName evidence="11">Mpv17-like protein</fullName>
    </recommendedName>
</protein>
<evidence type="ECO:0000256" key="6">
    <source>
        <dbReference type="SAM" id="MobiDB-lite"/>
    </source>
</evidence>
<dbReference type="InterPro" id="IPR007248">
    <property type="entry name" value="Mpv17_PMP22"/>
</dbReference>
<dbReference type="EMBL" id="ADMH02001966">
    <property type="protein sequence ID" value="ETN60157.1"/>
    <property type="molecule type" value="Genomic_DNA"/>
</dbReference>
<dbReference type="STRING" id="43151.W5J6S0"/>
<dbReference type="GO" id="GO:0005739">
    <property type="term" value="C:mitochondrion"/>
    <property type="evidence" value="ECO:0007669"/>
    <property type="project" value="TreeGrafter"/>
</dbReference>
<dbReference type="VEuPathDB" id="VectorBase:ADAR2_010570"/>
<dbReference type="PANTHER" id="PTHR11266:SF26">
    <property type="entry name" value="IP08061P"/>
    <property type="match status" value="1"/>
</dbReference>
<dbReference type="HOGENOM" id="CLU_750541_0_0_1"/>
<dbReference type="EnsemblMetazoa" id="ADAC008234-RA">
    <property type="protein sequence ID" value="ADAC008234-PA"/>
    <property type="gene ID" value="ADAC008234"/>
</dbReference>
<evidence type="ECO:0000256" key="2">
    <source>
        <dbReference type="ARBA" id="ARBA00006824"/>
    </source>
</evidence>